<comment type="similarity">
    <text evidence="2">Belongs to the TMEM256 family.</text>
</comment>
<dbReference type="GeneTree" id="ENSGT01120000275155"/>
<evidence type="ECO:0000256" key="1">
    <source>
        <dbReference type="ARBA" id="ARBA00004141"/>
    </source>
</evidence>
<keyword evidence="8" id="KW-1185">Reference proteome</keyword>
<dbReference type="AlphaFoldDB" id="A0A670IYG3"/>
<reference evidence="7" key="3">
    <citation type="submission" date="2025-09" db="UniProtKB">
        <authorList>
            <consortium name="Ensembl"/>
        </authorList>
    </citation>
    <scope>IDENTIFICATION</scope>
</reference>
<dbReference type="GO" id="GO:0016020">
    <property type="term" value="C:membrane"/>
    <property type="evidence" value="ECO:0007669"/>
    <property type="project" value="UniProtKB-SubCell"/>
</dbReference>
<keyword evidence="3 6" id="KW-0812">Transmembrane</keyword>
<dbReference type="PANTHER" id="PTHR43461">
    <property type="entry name" value="TRANSMEMBRANE PROTEIN 256"/>
    <property type="match status" value="1"/>
</dbReference>
<dbReference type="Proteomes" id="UP000472272">
    <property type="component" value="Chromosome 2"/>
</dbReference>
<organism evidence="7 8">
    <name type="scientific">Podarcis muralis</name>
    <name type="common">Wall lizard</name>
    <name type="synonym">Lacerta muralis</name>
    <dbReference type="NCBI Taxonomy" id="64176"/>
    <lineage>
        <taxon>Eukaryota</taxon>
        <taxon>Metazoa</taxon>
        <taxon>Chordata</taxon>
        <taxon>Craniata</taxon>
        <taxon>Vertebrata</taxon>
        <taxon>Euteleostomi</taxon>
        <taxon>Lepidosauria</taxon>
        <taxon>Squamata</taxon>
        <taxon>Bifurcata</taxon>
        <taxon>Unidentata</taxon>
        <taxon>Episquamata</taxon>
        <taxon>Laterata</taxon>
        <taxon>Lacertibaenia</taxon>
        <taxon>Lacertidae</taxon>
        <taxon>Podarcis</taxon>
    </lineage>
</organism>
<feature type="transmembrane region" description="Helical" evidence="6">
    <location>
        <begin position="12"/>
        <end position="33"/>
    </location>
</feature>
<keyword evidence="4 6" id="KW-1133">Transmembrane helix</keyword>
<evidence type="ECO:0000256" key="3">
    <source>
        <dbReference type="ARBA" id="ARBA00022692"/>
    </source>
</evidence>
<keyword evidence="5 6" id="KW-0472">Membrane</keyword>
<sequence length="105" mass="11812">RVLFLLTETALGAISGFHFAFHMFVIAVFNLCMKSLMANKYHFLHRLALLAVPHWRYPMMAGSNLSLGLFSGTLYYHMERGDPVLNRAVPYGGSLLILGWITVVP</sequence>
<proteinExistence type="inferred from homology"/>
<accession>A0A670IYG3</accession>
<evidence type="ECO:0000256" key="5">
    <source>
        <dbReference type="ARBA" id="ARBA00023136"/>
    </source>
</evidence>
<dbReference type="Ensembl" id="ENSPMRT00000017354.1">
    <property type="protein sequence ID" value="ENSPMRP00000016257.1"/>
    <property type="gene ID" value="ENSPMRG00000010862.1"/>
</dbReference>
<reference evidence="7 8" key="1">
    <citation type="journal article" date="2019" name="Proc. Natl. Acad. Sci. U.S.A.">
        <title>Regulatory changes in pterin and carotenoid genes underlie balanced color polymorphisms in the wall lizard.</title>
        <authorList>
            <person name="Andrade P."/>
            <person name="Pinho C."/>
            <person name="Perez I de Lanuza G."/>
            <person name="Afonso S."/>
            <person name="Brejcha J."/>
            <person name="Rubin C.J."/>
            <person name="Wallerman O."/>
            <person name="Pereira P."/>
            <person name="Sabatino S.J."/>
            <person name="Bellati A."/>
            <person name="Pellitteri-Rosa D."/>
            <person name="Bosakova Z."/>
            <person name="Bunikis I."/>
            <person name="Carretero M.A."/>
            <person name="Feiner N."/>
            <person name="Marsik P."/>
            <person name="Pauperio F."/>
            <person name="Salvi D."/>
            <person name="Soler L."/>
            <person name="While G.M."/>
            <person name="Uller T."/>
            <person name="Font E."/>
            <person name="Andersson L."/>
            <person name="Carneiro M."/>
        </authorList>
    </citation>
    <scope>NUCLEOTIDE SEQUENCE</scope>
</reference>
<dbReference type="InterPro" id="IPR006696">
    <property type="entry name" value="DUF423"/>
</dbReference>
<evidence type="ECO:0000313" key="7">
    <source>
        <dbReference type="Ensembl" id="ENSPMRP00000016257.1"/>
    </source>
</evidence>
<protein>
    <submittedName>
        <fullName evidence="7">Uncharacterized protein</fullName>
    </submittedName>
</protein>
<dbReference type="Pfam" id="PF04241">
    <property type="entry name" value="DUF423"/>
    <property type="match status" value="1"/>
</dbReference>
<dbReference type="PANTHER" id="PTHR43461:SF1">
    <property type="entry name" value="TRANSMEMBRANE PROTEIN 256"/>
    <property type="match status" value="1"/>
</dbReference>
<comment type="subcellular location">
    <subcellularLocation>
        <location evidence="1">Membrane</location>
        <topology evidence="1">Multi-pass membrane protein</topology>
    </subcellularLocation>
</comment>
<evidence type="ECO:0000256" key="4">
    <source>
        <dbReference type="ARBA" id="ARBA00022989"/>
    </source>
</evidence>
<evidence type="ECO:0000313" key="8">
    <source>
        <dbReference type="Proteomes" id="UP000472272"/>
    </source>
</evidence>
<evidence type="ECO:0000256" key="6">
    <source>
        <dbReference type="SAM" id="Phobius"/>
    </source>
</evidence>
<reference evidence="7" key="2">
    <citation type="submission" date="2025-08" db="UniProtKB">
        <authorList>
            <consortium name="Ensembl"/>
        </authorList>
    </citation>
    <scope>IDENTIFICATION</scope>
</reference>
<evidence type="ECO:0000256" key="2">
    <source>
        <dbReference type="ARBA" id="ARBA00006208"/>
    </source>
</evidence>
<name>A0A670IYG3_PODMU</name>